<dbReference type="InterPro" id="IPR005901">
    <property type="entry name" value="GLPGLI"/>
</dbReference>
<evidence type="ECO:0000313" key="2">
    <source>
        <dbReference type="Proteomes" id="UP000028713"/>
    </source>
</evidence>
<proteinExistence type="predicted"/>
<dbReference type="EMBL" id="JPRP01000001">
    <property type="protein sequence ID" value="KFF01102.1"/>
    <property type="molecule type" value="Genomic_DNA"/>
</dbReference>
<sequence length="273" mass="31518">MAGLSFAQSKQFIYEYRFKMDSLNRDQSETENMVLLTSPKGSIFYSQVGYVHDSVMTATIKNAKVTQNNHFDFTDLKQPKISFEVTKSYPDYKIMLKRSIGSTRLGIANDKKIEWKISNEKSQVLGYDVQKATAKWRGRNWVAWFAPEIPLQDGPYEFSGLPGLIVKIEDSKGDHSFNLVATKNITATEEYSSMKPREIPVSEDKFRKLWKEYKEDPVKDMRQMNISASGAKVVAFSFGGKSYTPEEMMKETEKSRKEELKKINNFLELDLYR</sequence>
<reference evidence="1 2" key="1">
    <citation type="submission" date="2014-07" db="EMBL/GenBank/DDBJ databases">
        <title>Genome of Chryseobacterium formosense LMG 24722.</title>
        <authorList>
            <person name="Pipes S.E."/>
            <person name="Stropko S.J."/>
            <person name="Newman J.D."/>
        </authorList>
    </citation>
    <scope>NUCLEOTIDE SEQUENCE [LARGE SCALE GENOMIC DNA]</scope>
    <source>
        <strain evidence="1 2">LMG 24722</strain>
    </source>
</reference>
<dbReference type="eggNOG" id="ENOG5031YMS">
    <property type="taxonomic scope" value="Bacteria"/>
</dbReference>
<accession>A0A085Z9I8</accession>
<evidence type="ECO:0008006" key="3">
    <source>
        <dbReference type="Google" id="ProtNLM"/>
    </source>
</evidence>
<comment type="caution">
    <text evidence="1">The sequence shown here is derived from an EMBL/GenBank/DDBJ whole genome shotgun (WGS) entry which is preliminary data.</text>
</comment>
<dbReference type="STRING" id="236814.IX39_10930"/>
<dbReference type="Proteomes" id="UP000028713">
    <property type="component" value="Unassembled WGS sequence"/>
</dbReference>
<protein>
    <recommendedName>
        <fullName evidence="3">GLPGLI family protein</fullName>
    </recommendedName>
</protein>
<evidence type="ECO:0000313" key="1">
    <source>
        <dbReference type="EMBL" id="KFF01102.1"/>
    </source>
</evidence>
<gene>
    <name evidence="1" type="ORF">IX39_10930</name>
</gene>
<dbReference type="Pfam" id="PF09697">
    <property type="entry name" value="Porph_ging"/>
    <property type="match status" value="1"/>
</dbReference>
<keyword evidence="2" id="KW-1185">Reference proteome</keyword>
<name>A0A085Z9I8_9FLAO</name>
<organism evidence="1 2">
    <name type="scientific">Chryseobacterium formosense</name>
    <dbReference type="NCBI Taxonomy" id="236814"/>
    <lineage>
        <taxon>Bacteria</taxon>
        <taxon>Pseudomonadati</taxon>
        <taxon>Bacteroidota</taxon>
        <taxon>Flavobacteriia</taxon>
        <taxon>Flavobacteriales</taxon>
        <taxon>Weeksellaceae</taxon>
        <taxon>Chryseobacterium group</taxon>
        <taxon>Chryseobacterium</taxon>
    </lineage>
</organism>
<dbReference type="NCBIfam" id="TIGR01200">
    <property type="entry name" value="GLPGLI"/>
    <property type="match status" value="1"/>
</dbReference>
<dbReference type="AlphaFoldDB" id="A0A085Z9I8"/>